<reference evidence="1 2" key="1">
    <citation type="submission" date="2007-04" db="EMBL/GenBank/DDBJ databases">
        <title>Isolation, characterization and complete nucleotide sequence of a novel temperate bacteriophage Min1, isolated from the nematode pathogen Microbacterium nematophilum.</title>
        <authorList>
            <person name="Akimkina T.V."/>
            <person name="Venien-Bryan C."/>
            <person name="Hodgkin J.A."/>
        </authorList>
    </citation>
    <scope>NUCLEOTIDE SEQUENCE [LARGE SCALE GENOMIC DNA]</scope>
</reference>
<evidence type="ECO:0000313" key="2">
    <source>
        <dbReference type="Proteomes" id="UP000001999"/>
    </source>
</evidence>
<accession>A6N1X9</accession>
<dbReference type="KEGG" id="vg:5309161"/>
<organism evidence="1 2">
    <name type="scientific">Microbacterium phage Min1</name>
    <dbReference type="NCBI Taxonomy" id="446529"/>
    <lineage>
        <taxon>Viruses</taxon>
        <taxon>Duplodnaviria</taxon>
        <taxon>Heunggongvirae</taxon>
        <taxon>Uroviricota</taxon>
        <taxon>Caudoviricetes</taxon>
        <taxon>Minunavirus</taxon>
        <taxon>Minunavirus Min1</taxon>
    </lineage>
</organism>
<keyword evidence="2" id="KW-1185">Reference proteome</keyword>
<protein>
    <submittedName>
        <fullName evidence="1">Uncharacterized protein</fullName>
    </submittedName>
</protein>
<dbReference type="RefSeq" id="YP_001294781.1">
    <property type="nucleotide sequence ID" value="NC_009603.1"/>
</dbReference>
<proteinExistence type="predicted"/>
<name>A6N1X9_9CAUD</name>
<dbReference type="EMBL" id="EF579802">
    <property type="protein sequence ID" value="ABR10451.1"/>
    <property type="molecule type" value="Genomic_DNA"/>
</dbReference>
<dbReference type="GeneID" id="5309161"/>
<sequence>MQWPGYLRAPLEARPTALGLWLTTDPLGRCELVPELIAAAIYPGEAATDMVIEHVLMLADVGFLTLYQDERGAEWIALRRPLKVDARLASSDAPEPPREHSRTFVAVGGARERARARVQAEGAERAGEWATWAHEQERGPRQPRRPLLMDAPPIGCPDHPHGRFKDCGPCGTARRRHDRWVAEARYGEQITEQEQGDEGVWDDEPF</sequence>
<evidence type="ECO:0000313" key="1">
    <source>
        <dbReference type="EMBL" id="ABR10451.1"/>
    </source>
</evidence>
<dbReference type="Proteomes" id="UP000001999">
    <property type="component" value="Segment"/>
</dbReference>